<dbReference type="InParanoid" id="Q22EB5"/>
<proteinExistence type="predicted"/>
<sequence length="180" mass="21223">MKSECHLCQMTVQNLAKCTKTRCRNFFCEKCIQENFDPDFTYHGSYKEGCWVCYACQNVCKCKLCRGELVIHNKKSLAKRKNKLIQLFDQLSAVEKANSFATNSQGLDKEKDSSEEYVSHPNDYEKGTSQDERETINNLFKQNLKQPRMLNQRITKQLPTYSKEYHSNKFYRRKMLLKAM</sequence>
<feature type="domain" description="Zinc-finger" evidence="6">
    <location>
        <begin position="4"/>
        <end position="76"/>
    </location>
</feature>
<feature type="region of interest" description="Disordered" evidence="5">
    <location>
        <begin position="104"/>
        <end position="131"/>
    </location>
</feature>
<evidence type="ECO:0000259" key="6">
    <source>
        <dbReference type="Pfam" id="PF10497"/>
    </source>
</evidence>
<dbReference type="AlphaFoldDB" id="Q22EB5"/>
<evidence type="ECO:0000256" key="5">
    <source>
        <dbReference type="SAM" id="MobiDB-lite"/>
    </source>
</evidence>
<evidence type="ECO:0000313" key="7">
    <source>
        <dbReference type="EMBL" id="EAR83613.1"/>
    </source>
</evidence>
<organism evidence="7 8">
    <name type="scientific">Tetrahymena thermophila (strain SB210)</name>
    <dbReference type="NCBI Taxonomy" id="312017"/>
    <lineage>
        <taxon>Eukaryota</taxon>
        <taxon>Sar</taxon>
        <taxon>Alveolata</taxon>
        <taxon>Ciliophora</taxon>
        <taxon>Intramacronucleata</taxon>
        <taxon>Oligohymenophorea</taxon>
        <taxon>Hymenostomatida</taxon>
        <taxon>Tetrahymenina</taxon>
        <taxon>Tetrahymenidae</taxon>
        <taxon>Tetrahymena</taxon>
    </lineage>
</organism>
<dbReference type="RefSeq" id="XP_001031276.1">
    <property type="nucleotide sequence ID" value="XM_001031276.3"/>
</dbReference>
<evidence type="ECO:0000256" key="1">
    <source>
        <dbReference type="ARBA" id="ARBA00004123"/>
    </source>
</evidence>
<keyword evidence="3" id="KW-0804">Transcription</keyword>
<name>Q22EB5_TETTS</name>
<comment type="subcellular location">
    <subcellularLocation>
        <location evidence="1">Nucleus</location>
    </subcellularLocation>
</comment>
<keyword evidence="4" id="KW-0539">Nucleus</keyword>
<reference evidence="8" key="1">
    <citation type="journal article" date="2006" name="PLoS Biol.">
        <title>Macronuclear genome sequence of the ciliate Tetrahymena thermophila, a model eukaryote.</title>
        <authorList>
            <person name="Eisen J.A."/>
            <person name="Coyne R.S."/>
            <person name="Wu M."/>
            <person name="Wu D."/>
            <person name="Thiagarajan M."/>
            <person name="Wortman J.R."/>
            <person name="Badger J.H."/>
            <person name="Ren Q."/>
            <person name="Amedeo P."/>
            <person name="Jones K.M."/>
            <person name="Tallon L.J."/>
            <person name="Delcher A.L."/>
            <person name="Salzberg S.L."/>
            <person name="Silva J.C."/>
            <person name="Haas B.J."/>
            <person name="Majoros W.H."/>
            <person name="Farzad M."/>
            <person name="Carlton J.M."/>
            <person name="Smith R.K. Jr."/>
            <person name="Garg J."/>
            <person name="Pearlman R.E."/>
            <person name="Karrer K.M."/>
            <person name="Sun L."/>
            <person name="Manning G."/>
            <person name="Elde N.C."/>
            <person name="Turkewitz A.P."/>
            <person name="Asai D.J."/>
            <person name="Wilkes D.E."/>
            <person name="Wang Y."/>
            <person name="Cai H."/>
            <person name="Collins K."/>
            <person name="Stewart B.A."/>
            <person name="Lee S.R."/>
            <person name="Wilamowska K."/>
            <person name="Weinberg Z."/>
            <person name="Ruzzo W.L."/>
            <person name="Wloga D."/>
            <person name="Gaertig J."/>
            <person name="Frankel J."/>
            <person name="Tsao C.-C."/>
            <person name="Gorovsky M.A."/>
            <person name="Keeling P.J."/>
            <person name="Waller R.F."/>
            <person name="Patron N.J."/>
            <person name="Cherry J.M."/>
            <person name="Stover N.A."/>
            <person name="Krieger C.J."/>
            <person name="del Toro C."/>
            <person name="Ryder H.F."/>
            <person name="Williamson S.C."/>
            <person name="Barbeau R.A."/>
            <person name="Hamilton E.P."/>
            <person name="Orias E."/>
        </authorList>
    </citation>
    <scope>NUCLEOTIDE SEQUENCE [LARGE SCALE GENOMIC DNA]</scope>
    <source>
        <strain evidence="8">SB210</strain>
    </source>
</reference>
<feature type="compositionally biased region" description="Basic and acidic residues" evidence="5">
    <location>
        <begin position="107"/>
        <end position="131"/>
    </location>
</feature>
<dbReference type="Proteomes" id="UP000009168">
    <property type="component" value="Unassembled WGS sequence"/>
</dbReference>
<dbReference type="GeneID" id="7824123"/>
<dbReference type="GO" id="GO:0005634">
    <property type="term" value="C:nucleus"/>
    <property type="evidence" value="ECO:0007669"/>
    <property type="project" value="UniProtKB-SubCell"/>
</dbReference>
<evidence type="ECO:0000256" key="3">
    <source>
        <dbReference type="ARBA" id="ARBA00023163"/>
    </source>
</evidence>
<evidence type="ECO:0000256" key="2">
    <source>
        <dbReference type="ARBA" id="ARBA00023015"/>
    </source>
</evidence>
<dbReference type="EMBL" id="GG662778">
    <property type="protein sequence ID" value="EAR83613.1"/>
    <property type="molecule type" value="Genomic_DNA"/>
</dbReference>
<dbReference type="HOGENOM" id="CLU_1499230_0_0_1"/>
<dbReference type="OrthoDB" id="298344at2759"/>
<evidence type="ECO:0000256" key="4">
    <source>
        <dbReference type="ARBA" id="ARBA00023242"/>
    </source>
</evidence>
<keyword evidence="8" id="KW-1185">Reference proteome</keyword>
<accession>Q22EB5</accession>
<keyword evidence="2" id="KW-0805">Transcription regulation</keyword>
<dbReference type="Pfam" id="PF10497">
    <property type="entry name" value="zf-4CXXC_R1"/>
    <property type="match status" value="1"/>
</dbReference>
<gene>
    <name evidence="7" type="ORF">TTHERM_00835130</name>
</gene>
<protein>
    <recommendedName>
        <fullName evidence="6">Zinc-finger domain-containing protein</fullName>
    </recommendedName>
</protein>
<evidence type="ECO:0000313" key="8">
    <source>
        <dbReference type="Proteomes" id="UP000009168"/>
    </source>
</evidence>
<dbReference type="InterPro" id="IPR018866">
    <property type="entry name" value="Znf-4CXXC_R1"/>
</dbReference>
<dbReference type="KEGG" id="tet:TTHERM_00835130"/>